<reference evidence="2 3" key="1">
    <citation type="submission" date="2018-10" db="EMBL/GenBank/DDBJ databases">
        <title>Kocuria tytonicola, new bacteria from the preen glands of American barn owls (Tyto furcata).</title>
        <authorList>
            <person name="Braun M.S."/>
            <person name="Wang E."/>
            <person name="Zimmermann S."/>
            <person name="Boutin S."/>
            <person name="Wagner H."/>
            <person name="Wink M."/>
        </authorList>
    </citation>
    <scope>NUCLEOTIDE SEQUENCE [LARGE SCALE GENOMIC DNA]</scope>
    <source>
        <strain evidence="2 3">473</strain>
    </source>
</reference>
<protein>
    <submittedName>
        <fullName evidence="2">Alpha/beta hydrolase</fullName>
    </submittedName>
</protein>
<dbReference type="Gene3D" id="3.40.50.1820">
    <property type="entry name" value="alpha/beta hydrolase"/>
    <property type="match status" value="1"/>
</dbReference>
<keyword evidence="3" id="KW-1185">Reference proteome</keyword>
<dbReference type="AlphaFoldDB" id="A0A3L9L1A7"/>
<dbReference type="InterPro" id="IPR050266">
    <property type="entry name" value="AB_hydrolase_sf"/>
</dbReference>
<dbReference type="RefSeq" id="WP_121844892.1">
    <property type="nucleotide sequence ID" value="NZ_PHOA01000002.1"/>
</dbReference>
<proteinExistence type="predicted"/>
<dbReference type="Proteomes" id="UP000277871">
    <property type="component" value="Unassembled WGS sequence"/>
</dbReference>
<dbReference type="GO" id="GO:0016787">
    <property type="term" value="F:hydrolase activity"/>
    <property type="evidence" value="ECO:0007669"/>
    <property type="project" value="UniProtKB-KW"/>
</dbReference>
<dbReference type="InterPro" id="IPR000639">
    <property type="entry name" value="Epox_hydrolase-like"/>
</dbReference>
<organism evidence="2 3">
    <name type="scientific">Kocuria tytonicola</name>
    <dbReference type="NCBI Taxonomy" id="2055946"/>
    <lineage>
        <taxon>Bacteria</taxon>
        <taxon>Bacillati</taxon>
        <taxon>Actinomycetota</taxon>
        <taxon>Actinomycetes</taxon>
        <taxon>Micrococcales</taxon>
        <taxon>Micrococcaceae</taxon>
        <taxon>Kocuria</taxon>
    </lineage>
</organism>
<dbReference type="PANTHER" id="PTHR43798:SF33">
    <property type="entry name" value="HYDROLASE, PUTATIVE (AFU_ORTHOLOGUE AFUA_2G14860)-RELATED"/>
    <property type="match status" value="1"/>
</dbReference>
<dbReference type="PRINTS" id="PR00412">
    <property type="entry name" value="EPOXHYDRLASE"/>
</dbReference>
<dbReference type="GO" id="GO:0016020">
    <property type="term" value="C:membrane"/>
    <property type="evidence" value="ECO:0007669"/>
    <property type="project" value="TreeGrafter"/>
</dbReference>
<dbReference type="SUPFAM" id="SSF53474">
    <property type="entry name" value="alpha/beta-Hydrolases"/>
    <property type="match status" value="1"/>
</dbReference>
<dbReference type="InterPro" id="IPR000073">
    <property type="entry name" value="AB_hydrolase_1"/>
</dbReference>
<evidence type="ECO:0000259" key="1">
    <source>
        <dbReference type="Pfam" id="PF12697"/>
    </source>
</evidence>
<feature type="domain" description="AB hydrolase-1" evidence="1">
    <location>
        <begin position="45"/>
        <end position="294"/>
    </location>
</feature>
<accession>A0A3L9L1A7</accession>
<evidence type="ECO:0000313" key="3">
    <source>
        <dbReference type="Proteomes" id="UP000277871"/>
    </source>
</evidence>
<dbReference type="PANTHER" id="PTHR43798">
    <property type="entry name" value="MONOACYLGLYCEROL LIPASE"/>
    <property type="match status" value="1"/>
</dbReference>
<name>A0A3L9L1A7_9MICC</name>
<dbReference type="OrthoDB" id="7185741at2"/>
<dbReference type="InterPro" id="IPR029058">
    <property type="entry name" value="AB_hydrolase_fold"/>
</dbReference>
<comment type="caution">
    <text evidence="2">The sequence shown here is derived from an EMBL/GenBank/DDBJ whole genome shotgun (WGS) entry which is preliminary data.</text>
</comment>
<dbReference type="Pfam" id="PF12697">
    <property type="entry name" value="Abhydrolase_6"/>
    <property type="match status" value="1"/>
</dbReference>
<sequence>MNRDATPELREHVSAPVVAGRRTRILDTGSGPVLLCSSGVASVLWDWLPLARLLRDRYRVVVVDRPGYAPGDPVTPELPTLEEEAARLVAVLDTLGITEPVTAVGHSFGAAVVEATARLHPGRVSGLVLLDGSVPEAEGTDHGVDAARAARRFRRATLPVALSRPVGLLWRALGPAVFTGSVPARRRVAASLGCRVLSEAASQSTMAASLRDLVGYRSCMHHLEELRATTPLPPRLPVLVVAANGRLPRRRPSAWVRHVLRQARALDREARVTTRVVSRSGHFVMLDRPVRTAELITEATGH</sequence>
<gene>
    <name evidence="2" type="ORF">EAE32_09370</name>
</gene>
<dbReference type="PRINTS" id="PR00111">
    <property type="entry name" value="ABHYDROLASE"/>
</dbReference>
<evidence type="ECO:0000313" key="2">
    <source>
        <dbReference type="EMBL" id="RLY92341.1"/>
    </source>
</evidence>
<keyword evidence="2" id="KW-0378">Hydrolase</keyword>
<dbReference type="EMBL" id="RDEX01000002">
    <property type="protein sequence ID" value="RLY92341.1"/>
    <property type="molecule type" value="Genomic_DNA"/>
</dbReference>